<dbReference type="PANTHER" id="PTHR30349:SF91">
    <property type="entry name" value="INTA PROTEIN"/>
    <property type="match status" value="1"/>
</dbReference>
<dbReference type="Proteomes" id="UP000076512">
    <property type="component" value="Unassembled WGS sequence"/>
</dbReference>
<evidence type="ECO:0000256" key="1">
    <source>
        <dbReference type="ARBA" id="ARBA00022908"/>
    </source>
</evidence>
<dbReference type="InterPro" id="IPR050090">
    <property type="entry name" value="Tyrosine_recombinase_XerCD"/>
</dbReference>
<proteinExistence type="predicted"/>
<feature type="domain" description="Tyr recombinase" evidence="6">
    <location>
        <begin position="246"/>
        <end position="443"/>
    </location>
</feature>
<dbReference type="Gene3D" id="1.10.443.10">
    <property type="entry name" value="Intergrase catalytic core"/>
    <property type="match status" value="1"/>
</dbReference>
<dbReference type="Pfam" id="PF14659">
    <property type="entry name" value="Phage_int_SAM_3"/>
    <property type="match status" value="1"/>
</dbReference>
<feature type="domain" description="Core-binding (CB)" evidence="7">
    <location>
        <begin position="114"/>
        <end position="225"/>
    </location>
</feature>
<sequence length="458" mass="51226">MVGVPAAVGRTGPVDQGRSVSPDRAAVLRCLRVRADRERCVMAEKKPRKRNPNGSGTISTRKDGRVELKLFVDTPDGKRKRVSVYGRTWDEADAERTRLKELQRKGIPVDVTTMTVRQYMEYWLREIAEPKIRRTTFATYEGDVRLHIVPGLGRHKLKALNSRHVRTFITGLRAKCQCCSQGKDAGRIKPRCCAKSPAECCQDALSISSIQHVLRVLRAALQDAVDEELISRNVARTVKVGGSGDYKVRAFTAVEAKQLLRAAEAHRLHALWAVALSMGLRRGEALGLKWSDVDLSGGRLVVRQALHRVDGKLRLEEVKTEGSNATLPLPRPLVTVLRNHRKQQMEERFAAGSSWEESGLVFTTKFGKPIEPRNVNRMFHALCKKAGVPEVRVHDLRHSCATLLFTQRVEAATVQRILRHSSITVTTDIYMEVIESVKRDALDSMGMLFDSSADDTAL</sequence>
<dbReference type="InterPro" id="IPR010998">
    <property type="entry name" value="Integrase_recombinase_N"/>
</dbReference>
<dbReference type="GO" id="GO:0006310">
    <property type="term" value="P:DNA recombination"/>
    <property type="evidence" value="ECO:0007669"/>
    <property type="project" value="UniProtKB-KW"/>
</dbReference>
<dbReference type="SUPFAM" id="SSF56349">
    <property type="entry name" value="DNA breaking-rejoining enzymes"/>
    <property type="match status" value="1"/>
</dbReference>
<evidence type="ECO:0000256" key="2">
    <source>
        <dbReference type="ARBA" id="ARBA00023125"/>
    </source>
</evidence>
<dbReference type="EMBL" id="LWGR01000015">
    <property type="protein sequence ID" value="KZM70391.1"/>
    <property type="molecule type" value="Genomic_DNA"/>
</dbReference>
<keyword evidence="2 4" id="KW-0238">DNA-binding</keyword>
<evidence type="ECO:0000256" key="3">
    <source>
        <dbReference type="ARBA" id="ARBA00023172"/>
    </source>
</evidence>
<feature type="region of interest" description="Disordered" evidence="5">
    <location>
        <begin position="1"/>
        <end position="20"/>
    </location>
</feature>
<accession>A0A164JGT5</accession>
<dbReference type="InterPro" id="IPR004107">
    <property type="entry name" value="Integrase_SAM-like_N"/>
</dbReference>
<name>A0A164JGT5_9NOCA</name>
<dbReference type="GO" id="GO:0003677">
    <property type="term" value="F:DNA binding"/>
    <property type="evidence" value="ECO:0007669"/>
    <property type="project" value="UniProtKB-UniRule"/>
</dbReference>
<evidence type="ECO:0000313" key="8">
    <source>
        <dbReference type="EMBL" id="KZM70391.1"/>
    </source>
</evidence>
<gene>
    <name evidence="8" type="ORF">AWN90_03670</name>
</gene>
<evidence type="ECO:0000313" key="9">
    <source>
        <dbReference type="Proteomes" id="UP000076512"/>
    </source>
</evidence>
<dbReference type="InterPro" id="IPR013762">
    <property type="entry name" value="Integrase-like_cat_sf"/>
</dbReference>
<dbReference type="Gene3D" id="1.10.150.130">
    <property type="match status" value="1"/>
</dbReference>
<organism evidence="8 9">
    <name type="scientific">Nocardia terpenica</name>
    <dbReference type="NCBI Taxonomy" id="455432"/>
    <lineage>
        <taxon>Bacteria</taxon>
        <taxon>Bacillati</taxon>
        <taxon>Actinomycetota</taxon>
        <taxon>Actinomycetes</taxon>
        <taxon>Mycobacteriales</taxon>
        <taxon>Nocardiaceae</taxon>
        <taxon>Nocardia</taxon>
    </lineage>
</organism>
<dbReference type="PANTHER" id="PTHR30349">
    <property type="entry name" value="PHAGE INTEGRASE-RELATED"/>
    <property type="match status" value="1"/>
</dbReference>
<dbReference type="PROSITE" id="PS51900">
    <property type="entry name" value="CB"/>
    <property type="match status" value="1"/>
</dbReference>
<dbReference type="PROSITE" id="PS51898">
    <property type="entry name" value="TYR_RECOMBINASE"/>
    <property type="match status" value="1"/>
</dbReference>
<reference evidence="8 9" key="1">
    <citation type="submission" date="2016-04" db="EMBL/GenBank/DDBJ databases">
        <authorList>
            <person name="Evans L.H."/>
            <person name="Alamgir A."/>
            <person name="Owens N."/>
            <person name="Weber N.D."/>
            <person name="Virtaneva K."/>
            <person name="Barbian K."/>
            <person name="Babar A."/>
            <person name="Rosenke K."/>
        </authorList>
    </citation>
    <scope>NUCLEOTIDE SEQUENCE [LARGE SCALE GENOMIC DNA]</scope>
    <source>
        <strain evidence="8 9">IFM 0406</strain>
    </source>
</reference>
<keyword evidence="3" id="KW-0233">DNA recombination</keyword>
<dbReference type="AlphaFoldDB" id="A0A164JGT5"/>
<keyword evidence="1" id="KW-0229">DNA integration</keyword>
<dbReference type="GO" id="GO:0015074">
    <property type="term" value="P:DNA integration"/>
    <property type="evidence" value="ECO:0007669"/>
    <property type="project" value="UniProtKB-KW"/>
</dbReference>
<keyword evidence="9" id="KW-1185">Reference proteome</keyword>
<dbReference type="STRING" id="455432.AWN90_03670"/>
<evidence type="ECO:0000256" key="5">
    <source>
        <dbReference type="SAM" id="MobiDB-lite"/>
    </source>
</evidence>
<dbReference type="CDD" id="cd01189">
    <property type="entry name" value="INT_ICEBs1_C_like"/>
    <property type="match status" value="1"/>
</dbReference>
<comment type="caution">
    <text evidence="8">The sequence shown here is derived from an EMBL/GenBank/DDBJ whole genome shotgun (WGS) entry which is preliminary data.</text>
</comment>
<evidence type="ECO:0000259" key="6">
    <source>
        <dbReference type="PROSITE" id="PS51898"/>
    </source>
</evidence>
<dbReference type="InterPro" id="IPR011010">
    <property type="entry name" value="DNA_brk_join_enz"/>
</dbReference>
<evidence type="ECO:0000259" key="7">
    <source>
        <dbReference type="PROSITE" id="PS51900"/>
    </source>
</evidence>
<dbReference type="InterPro" id="IPR044068">
    <property type="entry name" value="CB"/>
</dbReference>
<dbReference type="InterPro" id="IPR002104">
    <property type="entry name" value="Integrase_catalytic"/>
</dbReference>
<evidence type="ECO:0000256" key="4">
    <source>
        <dbReference type="PROSITE-ProRule" id="PRU01248"/>
    </source>
</evidence>
<dbReference type="Pfam" id="PF00589">
    <property type="entry name" value="Phage_integrase"/>
    <property type="match status" value="1"/>
</dbReference>
<protein>
    <submittedName>
        <fullName evidence="8">Integrase</fullName>
    </submittedName>
</protein>